<proteinExistence type="predicted"/>
<evidence type="ECO:0000313" key="2">
    <source>
        <dbReference type="Proteomes" id="UP000317078"/>
    </source>
</evidence>
<sequence length="125" mass="13103">MDPDTRRIAAVVAHRHRAGRCPLLVHALGTGESFAIEPLPDGFRDVASGQVVRPRPDGFALEGGGQVELRFTGDLDFEGRDGASGARFTGRAGGGASVTLYGRDPADYATYAMSYRPDGAVAQPG</sequence>
<gene>
    <name evidence="1" type="ORF">EAH89_05500</name>
</gene>
<accession>A0A502GC68</accession>
<dbReference type="AlphaFoldDB" id="A0A502GC68"/>
<protein>
    <submittedName>
        <fullName evidence="1">Uncharacterized protein</fullName>
    </submittedName>
</protein>
<dbReference type="RefSeq" id="WP_140881786.1">
    <property type="nucleotide sequence ID" value="NZ_RCZP01000003.1"/>
</dbReference>
<keyword evidence="2" id="KW-1185">Reference proteome</keyword>
<name>A0A502GC68_9PROT</name>
<dbReference type="EMBL" id="RCZP01000003">
    <property type="protein sequence ID" value="TPG59689.1"/>
    <property type="molecule type" value="Genomic_DNA"/>
</dbReference>
<evidence type="ECO:0000313" key="1">
    <source>
        <dbReference type="EMBL" id="TPG59689.1"/>
    </source>
</evidence>
<comment type="caution">
    <text evidence="1">The sequence shown here is derived from an EMBL/GenBank/DDBJ whole genome shotgun (WGS) entry which is preliminary data.</text>
</comment>
<dbReference type="OrthoDB" id="8448581at2"/>
<organism evidence="1 2">
    <name type="scientific">Muricoccus nepalensis</name>
    <dbReference type="NCBI Taxonomy" id="1854500"/>
    <lineage>
        <taxon>Bacteria</taxon>
        <taxon>Pseudomonadati</taxon>
        <taxon>Pseudomonadota</taxon>
        <taxon>Alphaproteobacteria</taxon>
        <taxon>Acetobacterales</taxon>
        <taxon>Roseomonadaceae</taxon>
        <taxon>Muricoccus</taxon>
    </lineage>
</organism>
<reference evidence="1 2" key="1">
    <citation type="journal article" date="2019" name="Environ. Microbiol.">
        <title>Species interactions and distinct microbial communities in high Arctic permafrost affected cryosols are associated with the CH4 and CO2 gas fluxes.</title>
        <authorList>
            <person name="Altshuler I."/>
            <person name="Hamel J."/>
            <person name="Turney S."/>
            <person name="Magnuson E."/>
            <person name="Levesque R."/>
            <person name="Greer C."/>
            <person name="Whyte L.G."/>
        </authorList>
    </citation>
    <scope>NUCLEOTIDE SEQUENCE [LARGE SCALE GENOMIC DNA]</scope>
    <source>
        <strain evidence="1 2">S9.3B</strain>
    </source>
</reference>
<dbReference type="Proteomes" id="UP000317078">
    <property type="component" value="Unassembled WGS sequence"/>
</dbReference>